<dbReference type="GO" id="GO:0055028">
    <property type="term" value="C:cortical microtubule"/>
    <property type="evidence" value="ECO:0007669"/>
    <property type="project" value="TreeGrafter"/>
</dbReference>
<dbReference type="Proteomes" id="UP000634136">
    <property type="component" value="Unassembled WGS sequence"/>
</dbReference>
<keyword evidence="1" id="KW-0175">Coiled coil</keyword>
<organism evidence="3 4">
    <name type="scientific">Senna tora</name>
    <dbReference type="NCBI Taxonomy" id="362788"/>
    <lineage>
        <taxon>Eukaryota</taxon>
        <taxon>Viridiplantae</taxon>
        <taxon>Streptophyta</taxon>
        <taxon>Embryophyta</taxon>
        <taxon>Tracheophyta</taxon>
        <taxon>Spermatophyta</taxon>
        <taxon>Magnoliopsida</taxon>
        <taxon>eudicotyledons</taxon>
        <taxon>Gunneridae</taxon>
        <taxon>Pentapetalae</taxon>
        <taxon>rosids</taxon>
        <taxon>fabids</taxon>
        <taxon>Fabales</taxon>
        <taxon>Fabaceae</taxon>
        <taxon>Caesalpinioideae</taxon>
        <taxon>Cassia clade</taxon>
        <taxon>Senna</taxon>
    </lineage>
</organism>
<dbReference type="PANTHER" id="PTHR31342">
    <property type="entry name" value="PROTEIN CHUP1, CHLOROPLASTIC"/>
    <property type="match status" value="1"/>
</dbReference>
<dbReference type="PANTHER" id="PTHR31342:SF48">
    <property type="entry name" value="CHUP1-LIKE PROTEIN"/>
    <property type="match status" value="1"/>
</dbReference>
<feature type="region of interest" description="Disordered" evidence="2">
    <location>
        <begin position="1"/>
        <end position="20"/>
    </location>
</feature>
<sequence length="114" mass="13283">MCRLERSVSSTERTRESTSKRYRSFHIPWQWMMDTGLIGQMKVSSLKLAKEYMKRVIKELQSNEALQEDNLLLQGVRFAFRVHQFAGGFDAETARAFQELKKIATPNNNNTKLL</sequence>
<evidence type="ECO:0000313" key="3">
    <source>
        <dbReference type="EMBL" id="KAF7816135.1"/>
    </source>
</evidence>
<accession>A0A834T6U9</accession>
<dbReference type="OrthoDB" id="851268at2759"/>
<keyword evidence="4" id="KW-1185">Reference proteome</keyword>
<dbReference type="AlphaFoldDB" id="A0A834T6U9"/>
<evidence type="ECO:0000256" key="1">
    <source>
        <dbReference type="ARBA" id="ARBA00023054"/>
    </source>
</evidence>
<dbReference type="EMBL" id="JAAIUW010000009">
    <property type="protein sequence ID" value="KAF7816135.1"/>
    <property type="molecule type" value="Genomic_DNA"/>
</dbReference>
<comment type="caution">
    <text evidence="3">The sequence shown here is derived from an EMBL/GenBank/DDBJ whole genome shotgun (WGS) entry which is preliminary data.</text>
</comment>
<proteinExistence type="predicted"/>
<reference evidence="3" key="1">
    <citation type="submission" date="2020-09" db="EMBL/GenBank/DDBJ databases">
        <title>Genome-Enabled Discovery of Anthraquinone Biosynthesis in Senna tora.</title>
        <authorList>
            <person name="Kang S.-H."/>
            <person name="Pandey R.P."/>
            <person name="Lee C.-M."/>
            <person name="Sim J.-S."/>
            <person name="Jeong J.-T."/>
            <person name="Choi B.-S."/>
            <person name="Jung M."/>
            <person name="Ginzburg D."/>
            <person name="Zhao K."/>
            <person name="Won S.Y."/>
            <person name="Oh T.-J."/>
            <person name="Yu Y."/>
            <person name="Kim N.-H."/>
            <person name="Lee O.R."/>
            <person name="Lee T.-H."/>
            <person name="Bashyal P."/>
            <person name="Kim T.-S."/>
            <person name="Lee W.-H."/>
            <person name="Kawkins C."/>
            <person name="Kim C.-K."/>
            <person name="Kim J.S."/>
            <person name="Ahn B.O."/>
            <person name="Rhee S.Y."/>
            <person name="Sohng J.K."/>
        </authorList>
    </citation>
    <scope>NUCLEOTIDE SEQUENCE</scope>
    <source>
        <tissue evidence="3">Leaf</tissue>
    </source>
</reference>
<name>A0A834T6U9_9FABA</name>
<dbReference type="GO" id="GO:0072699">
    <property type="term" value="P:protein localization to cortical microtubule cytoskeleton"/>
    <property type="evidence" value="ECO:0007669"/>
    <property type="project" value="TreeGrafter"/>
</dbReference>
<dbReference type="InterPro" id="IPR040265">
    <property type="entry name" value="CHUP1/IPGA1-like"/>
</dbReference>
<evidence type="ECO:0000313" key="4">
    <source>
        <dbReference type="Proteomes" id="UP000634136"/>
    </source>
</evidence>
<evidence type="ECO:0000256" key="2">
    <source>
        <dbReference type="SAM" id="MobiDB-lite"/>
    </source>
</evidence>
<feature type="compositionally biased region" description="Basic and acidic residues" evidence="2">
    <location>
        <begin position="1"/>
        <end position="19"/>
    </location>
</feature>
<gene>
    <name evidence="3" type="ORF">G2W53_030104</name>
</gene>
<protein>
    <submittedName>
        <fullName evidence="3">Protein CHUP1, chloroplastic</fullName>
    </submittedName>
</protein>